<sequence>MKKEEFLALTDKYLAGTLTGQEELRFLEACEILQNRTSEWDPATMDEKLAVKKRIFDRIVEEVHNAEVDNVRPLNSKPRFWRYMTAASVLLLCAFAFYTFRTSLQSRFFPVQMITITSQKGKLLKKQLPDGSAVWLNSESTLCFPEEFPDSARYITLTGEAYFEVVHNPKQPFVIHTQNLDTRVLGTHFLVKAYPSDAQSKVTLLSGRVAVSGANVKGSAVLAPLQELTADNASGQFKIKIKIDSTSSMAWASGKLSFRKNPLSEVISDLERRFNTKIIAEAHLTDCLIYADVLPGDTLESVLDQLAISLEGKIIKDKNNQYLITGKGCQ</sequence>
<dbReference type="PANTHER" id="PTHR30273">
    <property type="entry name" value="PERIPLASMIC SIGNAL SENSOR AND SIGMA FACTOR ACTIVATOR FECR-RELATED"/>
    <property type="match status" value="1"/>
</dbReference>
<keyword evidence="1" id="KW-0812">Transmembrane</keyword>
<organism evidence="4 5">
    <name type="scientific">Dyadobacter luteus</name>
    <dbReference type="NCBI Taxonomy" id="2259619"/>
    <lineage>
        <taxon>Bacteria</taxon>
        <taxon>Pseudomonadati</taxon>
        <taxon>Bacteroidota</taxon>
        <taxon>Cytophagia</taxon>
        <taxon>Cytophagales</taxon>
        <taxon>Spirosomataceae</taxon>
        <taxon>Dyadobacter</taxon>
    </lineage>
</organism>
<dbReference type="InterPro" id="IPR032508">
    <property type="entry name" value="FecR_C"/>
</dbReference>
<keyword evidence="1" id="KW-1133">Transmembrane helix</keyword>
<dbReference type="EMBL" id="QNUL01000009">
    <property type="protein sequence ID" value="REA60839.1"/>
    <property type="molecule type" value="Genomic_DNA"/>
</dbReference>
<dbReference type="Pfam" id="PF16344">
    <property type="entry name" value="FecR_C"/>
    <property type="match status" value="1"/>
</dbReference>
<dbReference type="PANTHER" id="PTHR30273:SF2">
    <property type="entry name" value="PROTEIN FECR"/>
    <property type="match status" value="1"/>
</dbReference>
<evidence type="ECO:0000313" key="5">
    <source>
        <dbReference type="Proteomes" id="UP000256373"/>
    </source>
</evidence>
<dbReference type="Pfam" id="PF04773">
    <property type="entry name" value="FecR"/>
    <property type="match status" value="1"/>
</dbReference>
<feature type="domain" description="Protein FecR C-terminal" evidence="3">
    <location>
        <begin position="255"/>
        <end position="323"/>
    </location>
</feature>
<feature type="transmembrane region" description="Helical" evidence="1">
    <location>
        <begin position="80"/>
        <end position="100"/>
    </location>
</feature>
<evidence type="ECO:0000256" key="1">
    <source>
        <dbReference type="SAM" id="Phobius"/>
    </source>
</evidence>
<keyword evidence="5" id="KW-1185">Reference proteome</keyword>
<dbReference type="RefSeq" id="WP_115831361.1">
    <property type="nucleotide sequence ID" value="NZ_QNUL01000009.1"/>
</dbReference>
<evidence type="ECO:0000259" key="2">
    <source>
        <dbReference type="Pfam" id="PF04773"/>
    </source>
</evidence>
<reference evidence="4 5" key="1">
    <citation type="submission" date="2018-07" db="EMBL/GenBank/DDBJ databases">
        <title>Dyadobacter roseus sp. nov., isolated from rose rhizosphere soil.</title>
        <authorList>
            <person name="Chen L."/>
        </authorList>
    </citation>
    <scope>NUCLEOTIDE SEQUENCE [LARGE SCALE GENOMIC DNA]</scope>
    <source>
        <strain evidence="4 5">RS19</strain>
    </source>
</reference>
<evidence type="ECO:0008006" key="6">
    <source>
        <dbReference type="Google" id="ProtNLM"/>
    </source>
</evidence>
<feature type="domain" description="FecR protein" evidence="2">
    <location>
        <begin position="115"/>
        <end position="209"/>
    </location>
</feature>
<gene>
    <name evidence="4" type="ORF">DSL64_13090</name>
</gene>
<evidence type="ECO:0000313" key="4">
    <source>
        <dbReference type="EMBL" id="REA60839.1"/>
    </source>
</evidence>
<proteinExistence type="predicted"/>
<dbReference type="PIRSF" id="PIRSF018266">
    <property type="entry name" value="FecR"/>
    <property type="match status" value="1"/>
</dbReference>
<dbReference type="InterPro" id="IPR012373">
    <property type="entry name" value="Ferrdict_sens_TM"/>
</dbReference>
<dbReference type="OrthoDB" id="1099916at2"/>
<dbReference type="GO" id="GO:0016989">
    <property type="term" value="F:sigma factor antagonist activity"/>
    <property type="evidence" value="ECO:0007669"/>
    <property type="project" value="TreeGrafter"/>
</dbReference>
<keyword evidence="1" id="KW-0472">Membrane</keyword>
<dbReference type="InterPro" id="IPR006860">
    <property type="entry name" value="FecR"/>
</dbReference>
<accession>A0A3D8YAQ9</accession>
<dbReference type="AlphaFoldDB" id="A0A3D8YAQ9"/>
<dbReference type="Gene3D" id="2.60.120.1440">
    <property type="match status" value="1"/>
</dbReference>
<dbReference type="Proteomes" id="UP000256373">
    <property type="component" value="Unassembled WGS sequence"/>
</dbReference>
<name>A0A3D8YAQ9_9BACT</name>
<dbReference type="Gene3D" id="3.55.50.30">
    <property type="match status" value="1"/>
</dbReference>
<protein>
    <recommendedName>
        <fullName evidence="6">FecR family protein</fullName>
    </recommendedName>
</protein>
<evidence type="ECO:0000259" key="3">
    <source>
        <dbReference type="Pfam" id="PF16344"/>
    </source>
</evidence>
<comment type="caution">
    <text evidence="4">The sequence shown here is derived from an EMBL/GenBank/DDBJ whole genome shotgun (WGS) entry which is preliminary data.</text>
</comment>